<dbReference type="InterPro" id="IPR008969">
    <property type="entry name" value="CarboxyPept-like_regulatory"/>
</dbReference>
<dbReference type="Pfam" id="PF00691">
    <property type="entry name" value="OmpA"/>
    <property type="match status" value="1"/>
</dbReference>
<dbReference type="Gene3D" id="2.120.10.30">
    <property type="entry name" value="TolB, C-terminal domain"/>
    <property type="match status" value="1"/>
</dbReference>
<sequence length="636" mass="70230">MKKIQLFIFAILISSTSVFAQSDATKKADKLFAKYKFVDAIEAYNKLVEKGEGDAYVYSRLAEANYNIFSTIESEKWYAKALEAGASQPEMLFKYSEMLKANGKYDASNKQMDKFASMRPGDDRAVMYKANPEYLSKILDKGKKFNVQNLDLNSKMSDFGGTLQDGKLYITSSRNASRKNYGWNEEPFLDIYSYTAAEDGSYQGETLLDGKINTKYHEGLTSFTPDGKTMYFSRESFFENIYEKDSLSNTKYSVLHLFKANKGANGFSQVEALPINSQNYSIKNPTISADGSTIYFASDMPGGFGNFDIYKASLDGNGKVGTPVNMGQKVNTEGQEMFPYISDNNTLYFSSTGHLGLGGMDVFYTKEIDGKLAPIRNVGIPINSNGDDFAFRMNEETGEGFVSSNREGGKGSDDIYGIKKLQPLCDVLIVGTVLDEKTGTPLAGALTTLVDAQGNVLASKPANAKGVVEYIVECETGTELQVTMDGYESNKVTIAASNEEEVAVTVSLKPIEAIVTPERVILNPIYFDYDKSNITARAAFELDNLVQVMNKYPNMVIQATSHTDFRGSNQYNQRLSERRAQTTTQYVISKGIAASRISASGRGETEPAIDCNPCTDQDHDLNRRSQFFIISGGPQQ</sequence>
<dbReference type="Pfam" id="PF07676">
    <property type="entry name" value="PD40"/>
    <property type="match status" value="3"/>
</dbReference>
<evidence type="ECO:0000256" key="4">
    <source>
        <dbReference type="PROSITE-ProRule" id="PRU00473"/>
    </source>
</evidence>
<dbReference type="PANTHER" id="PTHR30329:SF21">
    <property type="entry name" value="LIPOPROTEIN YIAD-RELATED"/>
    <property type="match status" value="1"/>
</dbReference>
<proteinExistence type="predicted"/>
<protein>
    <submittedName>
        <fullName evidence="7">WD40-like Beta Propeller Repeat</fullName>
    </submittedName>
</protein>
<dbReference type="PANTHER" id="PTHR30329">
    <property type="entry name" value="STATOR ELEMENT OF FLAGELLAR MOTOR COMPLEX"/>
    <property type="match status" value="1"/>
</dbReference>
<evidence type="ECO:0000313" key="7">
    <source>
        <dbReference type="EMBL" id="SFJ53138.1"/>
    </source>
</evidence>
<dbReference type="InterPro" id="IPR006665">
    <property type="entry name" value="OmpA-like"/>
</dbReference>
<feature type="chain" id="PRO_5011652989" evidence="5">
    <location>
        <begin position="21"/>
        <end position="636"/>
    </location>
</feature>
<keyword evidence="8" id="KW-1185">Reference proteome</keyword>
<dbReference type="RefSeq" id="WP_090841630.1">
    <property type="nucleotide sequence ID" value="NZ_FORM01000009.1"/>
</dbReference>
<dbReference type="InterPro" id="IPR011990">
    <property type="entry name" value="TPR-like_helical_dom_sf"/>
</dbReference>
<evidence type="ECO:0000313" key="8">
    <source>
        <dbReference type="Proteomes" id="UP000199559"/>
    </source>
</evidence>
<dbReference type="InterPro" id="IPR036737">
    <property type="entry name" value="OmpA-like_sf"/>
</dbReference>
<dbReference type="SUPFAM" id="SSF48452">
    <property type="entry name" value="TPR-like"/>
    <property type="match status" value="1"/>
</dbReference>
<evidence type="ECO:0000256" key="5">
    <source>
        <dbReference type="SAM" id="SignalP"/>
    </source>
</evidence>
<accession>A0A1I3S3D7</accession>
<keyword evidence="2 4" id="KW-0472">Membrane</keyword>
<gene>
    <name evidence="7" type="ORF">SAMN05443431_10914</name>
</gene>
<dbReference type="STRING" id="1144750.SAMN05443431_10914"/>
<feature type="signal peptide" evidence="5">
    <location>
        <begin position="1"/>
        <end position="20"/>
    </location>
</feature>
<dbReference type="Gene3D" id="1.25.40.10">
    <property type="entry name" value="Tetratricopeptide repeat domain"/>
    <property type="match status" value="1"/>
</dbReference>
<dbReference type="InterPro" id="IPR006664">
    <property type="entry name" value="OMP_bac"/>
</dbReference>
<dbReference type="InterPro" id="IPR011042">
    <property type="entry name" value="6-blade_b-propeller_TolB-like"/>
</dbReference>
<dbReference type="SUPFAM" id="SSF103088">
    <property type="entry name" value="OmpA-like"/>
    <property type="match status" value="1"/>
</dbReference>
<keyword evidence="5" id="KW-0732">Signal</keyword>
<dbReference type="Gene3D" id="3.30.1330.60">
    <property type="entry name" value="OmpA-like domain"/>
    <property type="match status" value="1"/>
</dbReference>
<dbReference type="PROSITE" id="PS51123">
    <property type="entry name" value="OMPA_2"/>
    <property type="match status" value="1"/>
</dbReference>
<evidence type="ECO:0000256" key="3">
    <source>
        <dbReference type="ARBA" id="ARBA00023237"/>
    </source>
</evidence>
<evidence type="ECO:0000256" key="2">
    <source>
        <dbReference type="ARBA" id="ARBA00023136"/>
    </source>
</evidence>
<dbReference type="EMBL" id="FORM01000009">
    <property type="protein sequence ID" value="SFJ53138.1"/>
    <property type="molecule type" value="Genomic_DNA"/>
</dbReference>
<feature type="domain" description="OmpA-like" evidence="6">
    <location>
        <begin position="515"/>
        <end position="633"/>
    </location>
</feature>
<dbReference type="Proteomes" id="UP000199559">
    <property type="component" value="Unassembled WGS sequence"/>
</dbReference>
<organism evidence="7 8">
    <name type="scientific">Olleya namhaensis</name>
    <dbReference type="NCBI Taxonomy" id="1144750"/>
    <lineage>
        <taxon>Bacteria</taxon>
        <taxon>Pseudomonadati</taxon>
        <taxon>Bacteroidota</taxon>
        <taxon>Flavobacteriia</taxon>
        <taxon>Flavobacteriales</taxon>
        <taxon>Flavobacteriaceae</taxon>
    </lineage>
</organism>
<reference evidence="8" key="1">
    <citation type="submission" date="2016-10" db="EMBL/GenBank/DDBJ databases">
        <authorList>
            <person name="Varghese N."/>
            <person name="Submissions S."/>
        </authorList>
    </citation>
    <scope>NUCLEOTIDE SEQUENCE [LARGE SCALE GENOMIC DNA]</scope>
    <source>
        <strain evidence="8">DSM 28881</strain>
    </source>
</reference>
<dbReference type="InterPro" id="IPR050330">
    <property type="entry name" value="Bact_OuterMem_StrucFunc"/>
</dbReference>
<dbReference type="Gene3D" id="2.60.40.1120">
    <property type="entry name" value="Carboxypeptidase-like, regulatory domain"/>
    <property type="match status" value="1"/>
</dbReference>
<keyword evidence="3" id="KW-0998">Cell outer membrane</keyword>
<dbReference type="SUPFAM" id="SSF82171">
    <property type="entry name" value="DPP6 N-terminal domain-like"/>
    <property type="match status" value="1"/>
</dbReference>
<dbReference type="PRINTS" id="PR01021">
    <property type="entry name" value="OMPADOMAIN"/>
</dbReference>
<name>A0A1I3S3D7_9FLAO</name>
<evidence type="ECO:0000256" key="1">
    <source>
        <dbReference type="ARBA" id="ARBA00004442"/>
    </source>
</evidence>
<dbReference type="GO" id="GO:0009279">
    <property type="term" value="C:cell outer membrane"/>
    <property type="evidence" value="ECO:0007669"/>
    <property type="project" value="UniProtKB-SubCell"/>
</dbReference>
<dbReference type="InterPro" id="IPR011659">
    <property type="entry name" value="WD40"/>
</dbReference>
<dbReference type="SUPFAM" id="SSF49464">
    <property type="entry name" value="Carboxypeptidase regulatory domain-like"/>
    <property type="match status" value="1"/>
</dbReference>
<dbReference type="AlphaFoldDB" id="A0A1I3S3D7"/>
<comment type="subcellular location">
    <subcellularLocation>
        <location evidence="1">Cell outer membrane</location>
    </subcellularLocation>
</comment>
<dbReference type="CDD" id="cd07185">
    <property type="entry name" value="OmpA_C-like"/>
    <property type="match status" value="1"/>
</dbReference>
<evidence type="ECO:0000259" key="6">
    <source>
        <dbReference type="PROSITE" id="PS51123"/>
    </source>
</evidence>